<feature type="compositionally biased region" description="Polar residues" evidence="1">
    <location>
        <begin position="86"/>
        <end position="95"/>
    </location>
</feature>
<dbReference type="Proteomes" id="UP000027265">
    <property type="component" value="Unassembled WGS sequence"/>
</dbReference>
<dbReference type="EMBL" id="KL197737">
    <property type="protein sequence ID" value="KDQ52864.1"/>
    <property type="molecule type" value="Genomic_DNA"/>
</dbReference>
<proteinExistence type="predicted"/>
<feature type="compositionally biased region" description="Low complexity" evidence="1">
    <location>
        <begin position="44"/>
        <end position="56"/>
    </location>
</feature>
<accession>A0A067PDL1</accession>
<feature type="compositionally biased region" description="Pro residues" evidence="1">
    <location>
        <begin position="57"/>
        <end position="69"/>
    </location>
</feature>
<sequence length="220" mass="23267">MSGQGDTEGALTDGTPEDGTLEDGVGGDAVPLLAPASLVDSSLLSSLSSLPCSSPLSSPPSSPSLPPQVQPYLQLDIPPLTPVPNPANSRLNLTSQHKRQVTRNSSQNRKQKRELKAMHKAASAILPPHSKLRSSATKKYGKPAILMSVDFQHALQPANGGLDELLDRGFQYQPWDGKTLGVVVDSSSRAFVILGLPLCDLPGCAEKDTWDAGVTSDFFS</sequence>
<protein>
    <submittedName>
        <fullName evidence="2">Uncharacterized protein</fullName>
    </submittedName>
</protein>
<dbReference type="AlphaFoldDB" id="A0A067PDL1"/>
<name>A0A067PDL1_9AGAM</name>
<dbReference type="HOGENOM" id="CLU_1256197_0_0_1"/>
<evidence type="ECO:0000313" key="2">
    <source>
        <dbReference type="EMBL" id="KDQ52864.1"/>
    </source>
</evidence>
<keyword evidence="3" id="KW-1185">Reference proteome</keyword>
<reference evidence="3" key="1">
    <citation type="journal article" date="2014" name="Proc. Natl. Acad. Sci. U.S.A.">
        <title>Extensive sampling of basidiomycete genomes demonstrates inadequacy of the white-rot/brown-rot paradigm for wood decay fungi.</title>
        <authorList>
            <person name="Riley R."/>
            <person name="Salamov A.A."/>
            <person name="Brown D.W."/>
            <person name="Nagy L.G."/>
            <person name="Floudas D."/>
            <person name="Held B.W."/>
            <person name="Levasseur A."/>
            <person name="Lombard V."/>
            <person name="Morin E."/>
            <person name="Otillar R."/>
            <person name="Lindquist E.A."/>
            <person name="Sun H."/>
            <person name="LaButti K.M."/>
            <person name="Schmutz J."/>
            <person name="Jabbour D."/>
            <person name="Luo H."/>
            <person name="Baker S.E."/>
            <person name="Pisabarro A.G."/>
            <person name="Walton J.D."/>
            <person name="Blanchette R.A."/>
            <person name="Henrissat B."/>
            <person name="Martin F."/>
            <person name="Cullen D."/>
            <person name="Hibbett D.S."/>
            <person name="Grigoriev I.V."/>
        </authorList>
    </citation>
    <scope>NUCLEOTIDE SEQUENCE [LARGE SCALE GENOMIC DNA]</scope>
    <source>
        <strain evidence="3">MUCL 33604</strain>
    </source>
</reference>
<organism evidence="2 3">
    <name type="scientific">Jaapia argillacea MUCL 33604</name>
    <dbReference type="NCBI Taxonomy" id="933084"/>
    <lineage>
        <taxon>Eukaryota</taxon>
        <taxon>Fungi</taxon>
        <taxon>Dikarya</taxon>
        <taxon>Basidiomycota</taxon>
        <taxon>Agaricomycotina</taxon>
        <taxon>Agaricomycetes</taxon>
        <taxon>Agaricomycetidae</taxon>
        <taxon>Jaapiales</taxon>
        <taxon>Jaapiaceae</taxon>
        <taxon>Jaapia</taxon>
    </lineage>
</organism>
<evidence type="ECO:0000313" key="3">
    <source>
        <dbReference type="Proteomes" id="UP000027265"/>
    </source>
</evidence>
<feature type="region of interest" description="Disordered" evidence="1">
    <location>
        <begin position="44"/>
        <end position="113"/>
    </location>
</feature>
<dbReference type="InParanoid" id="A0A067PDL1"/>
<evidence type="ECO:0000256" key="1">
    <source>
        <dbReference type="SAM" id="MobiDB-lite"/>
    </source>
</evidence>
<feature type="region of interest" description="Disordered" evidence="1">
    <location>
        <begin position="1"/>
        <end position="30"/>
    </location>
</feature>
<gene>
    <name evidence="2" type="ORF">JAAARDRAFT_197931</name>
</gene>